<keyword evidence="10" id="KW-1185">Reference proteome</keyword>
<dbReference type="Proteomes" id="UP000033428">
    <property type="component" value="Unassembled WGS sequence"/>
</dbReference>
<evidence type="ECO:0000256" key="6">
    <source>
        <dbReference type="ARBA" id="ARBA00023316"/>
    </source>
</evidence>
<dbReference type="NCBIfam" id="TIGR00067">
    <property type="entry name" value="glut_race"/>
    <property type="match status" value="1"/>
</dbReference>
<dbReference type="PANTHER" id="PTHR21198:SF2">
    <property type="entry name" value="GLUTAMATE RACEMASE"/>
    <property type="match status" value="1"/>
</dbReference>
<feature type="binding site" evidence="8">
    <location>
        <begin position="45"/>
        <end position="46"/>
    </location>
    <ligand>
        <name>substrate</name>
    </ligand>
</feature>
<evidence type="ECO:0000256" key="3">
    <source>
        <dbReference type="ARBA" id="ARBA00022960"/>
    </source>
</evidence>
<dbReference type="InterPro" id="IPR001920">
    <property type="entry name" value="Asp/Glu_race"/>
</dbReference>
<dbReference type="PROSITE" id="PS00923">
    <property type="entry name" value="ASP_GLU_RACEMASE_1"/>
    <property type="match status" value="1"/>
</dbReference>
<dbReference type="FunFam" id="3.40.50.1860:FF:000002">
    <property type="entry name" value="Glutamate racemase"/>
    <property type="match status" value="1"/>
</dbReference>
<evidence type="ECO:0000256" key="4">
    <source>
        <dbReference type="ARBA" id="ARBA00022984"/>
    </source>
</evidence>
<dbReference type="SUPFAM" id="SSF53681">
    <property type="entry name" value="Aspartate/glutamate racemase"/>
    <property type="match status" value="2"/>
</dbReference>
<organism evidence="9 10">
    <name type="scientific">Candidatus Omnitrophus magneticus</name>
    <dbReference type="NCBI Taxonomy" id="1609969"/>
    <lineage>
        <taxon>Bacteria</taxon>
        <taxon>Pseudomonadati</taxon>
        <taxon>Candidatus Omnitrophota</taxon>
        <taxon>Candidatus Omnitrophus</taxon>
    </lineage>
</organism>
<feature type="binding site" evidence="8">
    <location>
        <begin position="188"/>
        <end position="189"/>
    </location>
    <ligand>
        <name>substrate</name>
    </ligand>
</feature>
<feature type="active site" description="Proton donor/acceptor" evidence="8">
    <location>
        <position position="76"/>
    </location>
</feature>
<evidence type="ECO:0000256" key="8">
    <source>
        <dbReference type="HAMAP-Rule" id="MF_00258"/>
    </source>
</evidence>
<evidence type="ECO:0000256" key="5">
    <source>
        <dbReference type="ARBA" id="ARBA00023235"/>
    </source>
</evidence>
<name>A0A0F0CUJ7_9BACT</name>
<gene>
    <name evidence="8" type="primary">murI</name>
    <name evidence="9" type="ORF">OMAG_001007</name>
</gene>
<dbReference type="AlphaFoldDB" id="A0A0F0CUJ7"/>
<dbReference type="InterPro" id="IPR004391">
    <property type="entry name" value="Glu_race"/>
</dbReference>
<evidence type="ECO:0000313" key="10">
    <source>
        <dbReference type="Proteomes" id="UP000033428"/>
    </source>
</evidence>
<evidence type="ECO:0000256" key="1">
    <source>
        <dbReference type="ARBA" id="ARBA00001602"/>
    </source>
</evidence>
<feature type="active site" description="Proton donor/acceptor" evidence="8">
    <location>
        <position position="187"/>
    </location>
</feature>
<proteinExistence type="inferred from homology"/>
<dbReference type="PANTHER" id="PTHR21198">
    <property type="entry name" value="GLUTAMATE RACEMASE"/>
    <property type="match status" value="1"/>
</dbReference>
<dbReference type="Gene3D" id="3.40.50.1860">
    <property type="match status" value="2"/>
</dbReference>
<dbReference type="HAMAP" id="MF_00258">
    <property type="entry name" value="Glu_racemase"/>
    <property type="match status" value="1"/>
</dbReference>
<sequence>MKFDKNSPIGVFDSGVGGLTVARELRRFMPNENILYFGDTARVPYGNKSAETIQRFSKEIMDFLGQHGVKVIVVACNTASSLALPYLKNKYNFPVLGVISPGAREAVRLSKNKRIAVIGTQATMNSGAYEKELKKIDQRVKVYSKPCGLFVPLVENRLYDRPFARDIAALYLKGFEKKNIDTLILGCTHYPILKNVIADVMKGTVLINSAIAVARMVKERLASEGFLQPANSRKGTIKCFVSDDPEGFKRTAHIFLKEKVSVKKVSL</sequence>
<keyword evidence="5 8" id="KW-0413">Isomerase</keyword>
<reference evidence="9 10" key="1">
    <citation type="submission" date="2015-02" db="EMBL/GenBank/DDBJ databases">
        <title>Single-cell genomics of uncultivated deep-branching MTB reveals a conserved set of magnetosome genes.</title>
        <authorList>
            <person name="Kolinko S."/>
            <person name="Richter M."/>
            <person name="Glockner F.O."/>
            <person name="Brachmann A."/>
            <person name="Schuler D."/>
        </authorList>
    </citation>
    <scope>NUCLEOTIDE SEQUENCE [LARGE SCALE GENOMIC DNA]</scope>
    <source>
        <strain evidence="9">SKK-01</strain>
    </source>
</reference>
<comment type="caution">
    <text evidence="9">The sequence shown here is derived from an EMBL/GenBank/DDBJ whole genome shotgun (WGS) entry which is preliminary data.</text>
</comment>
<dbReference type="GO" id="GO:0009252">
    <property type="term" value="P:peptidoglycan biosynthetic process"/>
    <property type="evidence" value="ECO:0007669"/>
    <property type="project" value="UniProtKB-UniRule"/>
</dbReference>
<dbReference type="GO" id="GO:0008881">
    <property type="term" value="F:glutamate racemase activity"/>
    <property type="evidence" value="ECO:0007669"/>
    <property type="project" value="UniProtKB-UniRule"/>
</dbReference>
<comment type="similarity">
    <text evidence="8">Belongs to the aspartate/glutamate racemases family.</text>
</comment>
<evidence type="ECO:0000256" key="2">
    <source>
        <dbReference type="ARBA" id="ARBA00013090"/>
    </source>
</evidence>
<dbReference type="UniPathway" id="UPA00219"/>
<dbReference type="EMBL" id="JYNY01000221">
    <property type="protein sequence ID" value="KJJ85115.1"/>
    <property type="molecule type" value="Genomic_DNA"/>
</dbReference>
<keyword evidence="4 8" id="KW-0573">Peptidoglycan synthesis</keyword>
<dbReference type="GO" id="GO:0071555">
    <property type="term" value="P:cell wall organization"/>
    <property type="evidence" value="ECO:0007669"/>
    <property type="project" value="UniProtKB-KW"/>
</dbReference>
<evidence type="ECO:0000313" key="9">
    <source>
        <dbReference type="EMBL" id="KJJ85115.1"/>
    </source>
</evidence>
<dbReference type="InterPro" id="IPR018187">
    <property type="entry name" value="Asp/Glu_racemase_AS_1"/>
</dbReference>
<protein>
    <recommendedName>
        <fullName evidence="7 8">Glutamate racemase</fullName>
        <ecNumber evidence="2 8">5.1.1.3</ecNumber>
    </recommendedName>
</protein>
<comment type="pathway">
    <text evidence="8">Cell wall biogenesis; peptidoglycan biosynthesis.</text>
</comment>
<dbReference type="InterPro" id="IPR015942">
    <property type="entry name" value="Asp/Glu/hydantoin_racemase"/>
</dbReference>
<dbReference type="GO" id="GO:0008360">
    <property type="term" value="P:regulation of cell shape"/>
    <property type="evidence" value="ECO:0007669"/>
    <property type="project" value="UniProtKB-KW"/>
</dbReference>
<dbReference type="Pfam" id="PF01177">
    <property type="entry name" value="Asp_Glu_race"/>
    <property type="match status" value="1"/>
</dbReference>
<keyword evidence="6 8" id="KW-0961">Cell wall biogenesis/degradation</keyword>
<accession>A0A0F0CUJ7</accession>
<dbReference type="EC" id="5.1.1.3" evidence="2 8"/>
<comment type="catalytic activity">
    <reaction evidence="1 8">
        <text>L-glutamate = D-glutamate</text>
        <dbReference type="Rhea" id="RHEA:12813"/>
        <dbReference type="ChEBI" id="CHEBI:29985"/>
        <dbReference type="ChEBI" id="CHEBI:29986"/>
        <dbReference type="EC" id="5.1.1.3"/>
    </reaction>
</comment>
<evidence type="ECO:0000256" key="7">
    <source>
        <dbReference type="ARBA" id="ARBA00070053"/>
    </source>
</evidence>
<dbReference type="InterPro" id="IPR033134">
    <property type="entry name" value="Asp/Glu_racemase_AS_2"/>
</dbReference>
<keyword evidence="3 8" id="KW-0133">Cell shape</keyword>
<feature type="binding site" evidence="8">
    <location>
        <begin position="77"/>
        <end position="78"/>
    </location>
    <ligand>
        <name>substrate</name>
    </ligand>
</feature>
<comment type="function">
    <text evidence="8">Provides the (R)-glutamate required for cell wall biosynthesis.</text>
</comment>
<dbReference type="PROSITE" id="PS00924">
    <property type="entry name" value="ASP_GLU_RACEMASE_2"/>
    <property type="match status" value="1"/>
</dbReference>
<dbReference type="PATRIC" id="fig|1609969.3.peg.1081"/>
<feature type="binding site" evidence="8">
    <location>
        <begin position="13"/>
        <end position="14"/>
    </location>
    <ligand>
        <name>substrate</name>
    </ligand>
</feature>